<keyword evidence="7" id="KW-0406">Ion transport</keyword>
<dbReference type="AlphaFoldDB" id="A0A1V2LT60"/>
<dbReference type="InterPro" id="IPR004773">
    <property type="entry name" value="K/Na_transp_Trk1/HKT1"/>
</dbReference>
<keyword evidence="3" id="KW-0633">Potassium transport</keyword>
<dbReference type="InterPro" id="IPR006634">
    <property type="entry name" value="TLC-dom"/>
</dbReference>
<keyword evidence="2" id="KW-0813">Transport</keyword>
<keyword evidence="5" id="KW-0630">Potassium</keyword>
<evidence type="ECO:0000256" key="5">
    <source>
        <dbReference type="ARBA" id="ARBA00022958"/>
    </source>
</evidence>
<sequence>MAWYIESDPFLALRPFPENPSNGLVEHWHEIAFFTIFFHLIMKVAPVINSQWFGKFYDDLSKTDKKAKLNYDIRIVGLVFSIMSVLFCIPMFMHPDFHGNPIQGEYPFASFVTSVAVGYFIWDLFYCCIVHYDLFGFEFLFHAFGALLVFGTTYIPFCQPFLCSFLVFEASTPFVQLHWMFTRAPKGMFSPTAITINGVFLISTFFFSRILWGVYATYKSFVLCWPLRNEYPSLLIPTVYLLNGGFQFLNFMWFSKMFKLAKRMVSSPPPQSKKTNTRTTYLPFTDSLINRRILTRKSYILPIDAYSASPASRIGTRLAKDHPNTSPFWKTARLASGHDFLSLDSLNIRGWFSGDGYESPPSNIGAQNTNTNTDSISAGGSIIPLEATFGKRMRRIIYKLEGKLFPVTKRIVPNFIIAHYLYIVLWIILGSVVVYGQKNMSFVDCLFTIASASTQGGLATQQVNDMELYQQITIYFCCFFTSTIFVHGSLTLVRLYWYEKIFDNIKETSMMQYKKRRSKTIANMRLEAHARSQTFANKQYRDSHNASEGLTTRIKRHHDSTNTSAKLSNEKGNVVNLCGDNTVSISPQFPNIKFGDLPKPVKNDLQQSNYESMTSSVQQDMRRSKGNTTHKRKPMHYKMHKKLIKNKKRNQEKMALPHLNTSTNDFEMVELKQFLNESTMNQGTANFERSFSSPIQIRSGVPNDYFLYSTGSLKPFLRLKKIPKSNTLDYQLPSTTETKKDHFSENYGFKFLKRDLSKVFCKTETGANLEGLSDEEFIINYTFDVPSNYLSWTPTIGRNSNFIALTRKQKIELGGVEYQATMLLSKIIFVYYFGLNVLGSIMMVAYVTSKKEYANVIKADGVAPAWWGLFTSMSSLCNLGLTLNASNLMIVAQNAYVQIISAILILCGNTAFPICLRIIIWTMKKFTRPLTLFHDSLCFLLDHPRRCFTLLFPASATWWLAVVLITLNLADWMVFIVLDFDRSTLNYLPRGYQILCGLFQSISTRTAGFNVVNLATLNPAIQLGYMVMMYISVLPLAISIRETNVYEEQSLGIYHDQKVHPSEANTTWKYVAEHLRKQLSFDLWFLFIAIFIICICEAGKIQSDPNFGIFQIMFEVVSAYGTVGLSLGYPNTNTSLSGKFSRISKLVIVATLIRGRHRGLPDKIDRAILLSDDKINALDDLESYRYTAGNDTTHLSHTANLRSDVISERELTPEKADFSHKQLTGQITHLLSKTVDYVLTISNIKYFTTHQP</sequence>
<evidence type="ECO:0000256" key="10">
    <source>
        <dbReference type="SAM" id="MobiDB-lite"/>
    </source>
</evidence>
<evidence type="ECO:0000256" key="8">
    <source>
        <dbReference type="ARBA" id="ARBA00023136"/>
    </source>
</evidence>
<evidence type="ECO:0000256" key="4">
    <source>
        <dbReference type="ARBA" id="ARBA00022692"/>
    </source>
</evidence>
<dbReference type="GO" id="GO:1990573">
    <property type="term" value="P:potassium ion import across plasma membrane"/>
    <property type="evidence" value="ECO:0007669"/>
    <property type="project" value="TreeGrafter"/>
</dbReference>
<evidence type="ECO:0000313" key="13">
    <source>
        <dbReference type="EMBL" id="ONH76880.1"/>
    </source>
</evidence>
<dbReference type="InterPro" id="IPR003445">
    <property type="entry name" value="Cat_transpt"/>
</dbReference>
<name>A0A1V2LT60_PICKU</name>
<dbReference type="PANTHER" id="PTHR31064:SF30">
    <property type="entry name" value="HIGH-AFFINITY POTASSIUM TRANSPORT PROTEIN-RELATED"/>
    <property type="match status" value="1"/>
</dbReference>
<evidence type="ECO:0000256" key="6">
    <source>
        <dbReference type="ARBA" id="ARBA00022989"/>
    </source>
</evidence>
<evidence type="ECO:0000256" key="1">
    <source>
        <dbReference type="ARBA" id="ARBA00004141"/>
    </source>
</evidence>
<evidence type="ECO:0000256" key="3">
    <source>
        <dbReference type="ARBA" id="ARBA00022538"/>
    </source>
</evidence>
<dbReference type="NCBIfam" id="TIGR00934">
    <property type="entry name" value="2a38euk"/>
    <property type="match status" value="1"/>
</dbReference>
<reference evidence="14" key="1">
    <citation type="journal article" date="2017" name="Genome Announc.">
        <title>Genome sequences of Cyberlindnera fabianii 65, Pichia kudriavzevii 129, and Saccharomyces cerevisiae 131 isolated from fermented masau fruits in Zimbabwe.</title>
        <authorList>
            <person name="van Rijswijck I.M.H."/>
            <person name="Derks M.F.L."/>
            <person name="Abee T."/>
            <person name="de Ridder D."/>
            <person name="Smid E.J."/>
        </authorList>
    </citation>
    <scope>NUCLEOTIDE SEQUENCE [LARGE SCALE GENOMIC DNA]</scope>
    <source>
        <strain evidence="14">129</strain>
    </source>
</reference>
<evidence type="ECO:0000256" key="9">
    <source>
        <dbReference type="PROSITE-ProRule" id="PRU00205"/>
    </source>
</evidence>
<dbReference type="Proteomes" id="UP000189274">
    <property type="component" value="Unassembled WGS sequence"/>
</dbReference>
<keyword evidence="8 9" id="KW-0472">Membrane</keyword>
<dbReference type="Pfam" id="PF02386">
    <property type="entry name" value="TrkH"/>
    <property type="match status" value="1"/>
</dbReference>
<feature type="transmembrane region" description="Helical" evidence="11">
    <location>
        <begin position="234"/>
        <end position="254"/>
    </location>
</feature>
<comment type="caution">
    <text evidence="13">The sequence shown here is derived from an EMBL/GenBank/DDBJ whole genome shotgun (WGS) entry which is preliminary data.</text>
</comment>
<evidence type="ECO:0000259" key="12">
    <source>
        <dbReference type="PROSITE" id="PS50922"/>
    </source>
</evidence>
<evidence type="ECO:0000256" key="2">
    <source>
        <dbReference type="ARBA" id="ARBA00022448"/>
    </source>
</evidence>
<dbReference type="GO" id="GO:0030007">
    <property type="term" value="P:intracellular potassium ion homeostasis"/>
    <property type="evidence" value="ECO:0007669"/>
    <property type="project" value="TreeGrafter"/>
</dbReference>
<feature type="transmembrane region" description="Helical" evidence="11">
    <location>
        <begin position="161"/>
        <end position="181"/>
    </location>
</feature>
<accession>A0A1V2LT60</accession>
<keyword evidence="6 11" id="KW-1133">Transmembrane helix</keyword>
<dbReference type="GO" id="GO:0140107">
    <property type="term" value="F:high-affinity potassium ion transmembrane transporter activity"/>
    <property type="evidence" value="ECO:0007669"/>
    <property type="project" value="TreeGrafter"/>
</dbReference>
<feature type="transmembrane region" description="Helical" evidence="11">
    <location>
        <begin position="134"/>
        <end position="155"/>
    </location>
</feature>
<feature type="domain" description="TLC" evidence="12">
    <location>
        <begin position="66"/>
        <end position="266"/>
    </location>
</feature>
<feature type="transmembrane region" description="Helical" evidence="11">
    <location>
        <begin position="411"/>
        <end position="434"/>
    </location>
</feature>
<dbReference type="InterPro" id="IPR051143">
    <property type="entry name" value="TrkH_K-transport"/>
</dbReference>
<feature type="transmembrane region" description="Helical" evidence="11">
    <location>
        <begin position="31"/>
        <end position="54"/>
    </location>
</feature>
<dbReference type="VEuPathDB" id="FungiDB:C5L36_0A05010"/>
<feature type="transmembrane region" description="Helical" evidence="11">
    <location>
        <begin position="472"/>
        <end position="497"/>
    </location>
</feature>
<evidence type="ECO:0000256" key="11">
    <source>
        <dbReference type="SAM" id="Phobius"/>
    </source>
</evidence>
<feature type="transmembrane region" description="Helical" evidence="11">
    <location>
        <begin position="866"/>
        <end position="883"/>
    </location>
</feature>
<feature type="transmembrane region" description="Helical" evidence="11">
    <location>
        <begin position="958"/>
        <end position="980"/>
    </location>
</feature>
<dbReference type="VEuPathDB" id="FungiDB:C5L36_0A05000"/>
<dbReference type="SMART" id="SM00724">
    <property type="entry name" value="TLC"/>
    <property type="match status" value="1"/>
</dbReference>
<gene>
    <name evidence="13" type="ORF">BOH78_0964</name>
</gene>
<feature type="transmembrane region" description="Helical" evidence="11">
    <location>
        <begin position="106"/>
        <end position="127"/>
    </location>
</feature>
<dbReference type="PANTHER" id="PTHR31064">
    <property type="entry name" value="POTASSIUM TRANSPORT PROTEIN DDB_G0292412-RELATED"/>
    <property type="match status" value="1"/>
</dbReference>
<evidence type="ECO:0000256" key="7">
    <source>
        <dbReference type="ARBA" id="ARBA00023065"/>
    </source>
</evidence>
<protein>
    <submittedName>
        <fullName evidence="13">Low-affinity potassium transport protein</fullName>
    </submittedName>
</protein>
<dbReference type="PROSITE" id="PS50922">
    <property type="entry name" value="TLC"/>
    <property type="match status" value="1"/>
</dbReference>
<feature type="transmembrane region" description="Helical" evidence="11">
    <location>
        <begin position="193"/>
        <end position="214"/>
    </location>
</feature>
<feature type="transmembrane region" description="Helical" evidence="11">
    <location>
        <begin position="895"/>
        <end position="920"/>
    </location>
</feature>
<comment type="subcellular location">
    <subcellularLocation>
        <location evidence="1">Membrane</location>
        <topology evidence="1">Multi-pass membrane protein</topology>
    </subcellularLocation>
</comment>
<dbReference type="Pfam" id="PF03798">
    <property type="entry name" value="TRAM_LAG1_CLN8"/>
    <property type="match status" value="1"/>
</dbReference>
<feature type="transmembrane region" description="Helical" evidence="11">
    <location>
        <begin position="828"/>
        <end position="846"/>
    </location>
</feature>
<feature type="transmembrane region" description="Helical" evidence="11">
    <location>
        <begin position="75"/>
        <end position="94"/>
    </location>
</feature>
<proteinExistence type="predicted"/>
<organism evidence="13 14">
    <name type="scientific">Pichia kudriavzevii</name>
    <name type="common">Yeast</name>
    <name type="synonym">Issatchenkia orientalis</name>
    <dbReference type="NCBI Taxonomy" id="4909"/>
    <lineage>
        <taxon>Eukaryota</taxon>
        <taxon>Fungi</taxon>
        <taxon>Dikarya</taxon>
        <taxon>Ascomycota</taxon>
        <taxon>Saccharomycotina</taxon>
        <taxon>Pichiomycetes</taxon>
        <taxon>Pichiales</taxon>
        <taxon>Pichiaceae</taxon>
        <taxon>Pichia</taxon>
    </lineage>
</organism>
<evidence type="ECO:0000313" key="14">
    <source>
        <dbReference type="Proteomes" id="UP000189274"/>
    </source>
</evidence>
<keyword evidence="4 9" id="KW-0812">Transmembrane</keyword>
<feature type="transmembrane region" description="Helical" evidence="11">
    <location>
        <begin position="1083"/>
        <end position="1101"/>
    </location>
</feature>
<feature type="region of interest" description="Disordered" evidence="10">
    <location>
        <begin position="537"/>
        <end position="566"/>
    </location>
</feature>
<dbReference type="EMBL" id="MQVM01000003">
    <property type="protein sequence ID" value="ONH76880.1"/>
    <property type="molecule type" value="Genomic_DNA"/>
</dbReference>
<dbReference type="GO" id="GO:0005886">
    <property type="term" value="C:plasma membrane"/>
    <property type="evidence" value="ECO:0007669"/>
    <property type="project" value="TreeGrafter"/>
</dbReference>
<feature type="transmembrane region" description="Helical" evidence="11">
    <location>
        <begin position="1107"/>
        <end position="1129"/>
    </location>
</feature>